<organism evidence="1 2">
    <name type="scientific">Chryseobacterium nematophagum</name>
    <dbReference type="NCBI Taxonomy" id="2305228"/>
    <lineage>
        <taxon>Bacteria</taxon>
        <taxon>Pseudomonadati</taxon>
        <taxon>Bacteroidota</taxon>
        <taxon>Flavobacteriia</taxon>
        <taxon>Flavobacteriales</taxon>
        <taxon>Weeksellaceae</taxon>
        <taxon>Chryseobacterium group</taxon>
        <taxon>Chryseobacterium</taxon>
    </lineage>
</organism>
<dbReference type="SUPFAM" id="SSF69047">
    <property type="entry name" value="Hypothetical protein YjbJ"/>
    <property type="match status" value="1"/>
</dbReference>
<dbReference type="AlphaFoldDB" id="A0A3M7THC6"/>
<sequence length="73" mass="8551">MMNTNPTKSTKAFKIKGDWKQQSHQLKEQFSLLKDSDLMFETGKENKLLERIGNKLSKNREEVIKILNDTQLL</sequence>
<name>A0A3M7THC6_9FLAO</name>
<comment type="caution">
    <text evidence="1">The sequence shown here is derived from an EMBL/GenBank/DDBJ whole genome shotgun (WGS) entry which is preliminary data.</text>
</comment>
<proteinExistence type="predicted"/>
<gene>
    <name evidence="1" type="ORF">D1631_14040</name>
</gene>
<protein>
    <recommendedName>
        <fullName evidence="3">General stress protein CsbD</fullName>
    </recommendedName>
</protein>
<evidence type="ECO:0000313" key="2">
    <source>
        <dbReference type="Proteomes" id="UP000278775"/>
    </source>
</evidence>
<dbReference type="Gene3D" id="1.10.1470.10">
    <property type="entry name" value="YjbJ"/>
    <property type="match status" value="1"/>
</dbReference>
<evidence type="ECO:0000313" key="1">
    <source>
        <dbReference type="EMBL" id="RNA62972.1"/>
    </source>
</evidence>
<dbReference type="Proteomes" id="UP000278775">
    <property type="component" value="Unassembled WGS sequence"/>
</dbReference>
<dbReference type="InterPro" id="IPR036629">
    <property type="entry name" value="YjbJ_sf"/>
</dbReference>
<dbReference type="OrthoDB" id="9796058at2"/>
<evidence type="ECO:0008006" key="3">
    <source>
        <dbReference type="Google" id="ProtNLM"/>
    </source>
</evidence>
<reference evidence="1 2" key="1">
    <citation type="submission" date="2018-08" db="EMBL/GenBank/DDBJ databases">
        <title>Chryseobacterium nematophagum: a novel matrix digesting pathogen of nematodes.</title>
        <authorList>
            <person name="Page A."/>
            <person name="Roberts M."/>
            <person name="Felix M.-A."/>
            <person name="Weir W."/>
        </authorList>
    </citation>
    <scope>NUCLEOTIDE SEQUENCE [LARGE SCALE GENOMIC DNA]</scope>
    <source>
        <strain evidence="1 2">JUb129</strain>
    </source>
</reference>
<accession>A0A3M7THC6</accession>
<dbReference type="EMBL" id="QWIU01000002">
    <property type="protein sequence ID" value="RNA62972.1"/>
    <property type="molecule type" value="Genomic_DNA"/>
</dbReference>